<dbReference type="PANTHER" id="PTHR47718">
    <property type="entry name" value="OS01G0519700 PROTEIN"/>
    <property type="match status" value="1"/>
</dbReference>
<dbReference type="PANTHER" id="PTHR47718:SF18">
    <property type="entry name" value="PROTEIN FAR1-RELATED SEQUENCE 5-LIKE"/>
    <property type="match status" value="1"/>
</dbReference>
<dbReference type="AlphaFoldDB" id="A0AAD8H0X6"/>
<sequence length="325" mass="37837">MDKQRLRNVDDDNRFERIPLNETSMSIEMDASKLYTLELYYLVREEIKSACYHTSMEDMTRDNESRHFKCKDDLLHGQIVEVSVRLSDNYVKYNCKFYFRRGYLCRHAFAALQQCSVKNIPREFVKPRWTKNAVKHYSFLGSSHMVNHCEKKDPKKLKRTRAWFEFQNCMNCAGEEEEKLDSVITGLKLISSSLTKTTFNNTDQGNAHRADKFIGPIPDKEISVKNPNISRNKGCGSRIKSSREISIEAGKGRICSCCKKKKLATIHEVVRRTKNHLYKSSREISMEAGKGRIHDSILLFNCYWKIFDVKIVLFSLMSSMHVILC</sequence>
<comment type="caution">
    <text evidence="1">The sequence shown here is derived from an EMBL/GenBank/DDBJ whole genome shotgun (WGS) entry which is preliminary data.</text>
</comment>
<dbReference type="Proteomes" id="UP001237642">
    <property type="component" value="Unassembled WGS sequence"/>
</dbReference>
<evidence type="ECO:0008006" key="3">
    <source>
        <dbReference type="Google" id="ProtNLM"/>
    </source>
</evidence>
<reference evidence="1" key="1">
    <citation type="submission" date="2023-02" db="EMBL/GenBank/DDBJ databases">
        <title>Genome of toxic invasive species Heracleum sosnowskyi carries increased number of genes despite the absence of recent whole-genome duplications.</title>
        <authorList>
            <person name="Schelkunov M."/>
            <person name="Shtratnikova V."/>
            <person name="Makarenko M."/>
            <person name="Klepikova A."/>
            <person name="Omelchenko D."/>
            <person name="Novikova G."/>
            <person name="Obukhova E."/>
            <person name="Bogdanov V."/>
            <person name="Penin A."/>
            <person name="Logacheva M."/>
        </authorList>
    </citation>
    <scope>NUCLEOTIDE SEQUENCE</scope>
    <source>
        <strain evidence="1">Hsosn_3</strain>
        <tissue evidence="1">Leaf</tissue>
    </source>
</reference>
<evidence type="ECO:0000313" key="2">
    <source>
        <dbReference type="Proteomes" id="UP001237642"/>
    </source>
</evidence>
<name>A0AAD8H0X6_9APIA</name>
<accession>A0AAD8H0X6</accession>
<organism evidence="1 2">
    <name type="scientific">Heracleum sosnowskyi</name>
    <dbReference type="NCBI Taxonomy" id="360622"/>
    <lineage>
        <taxon>Eukaryota</taxon>
        <taxon>Viridiplantae</taxon>
        <taxon>Streptophyta</taxon>
        <taxon>Embryophyta</taxon>
        <taxon>Tracheophyta</taxon>
        <taxon>Spermatophyta</taxon>
        <taxon>Magnoliopsida</taxon>
        <taxon>eudicotyledons</taxon>
        <taxon>Gunneridae</taxon>
        <taxon>Pentapetalae</taxon>
        <taxon>asterids</taxon>
        <taxon>campanulids</taxon>
        <taxon>Apiales</taxon>
        <taxon>Apiaceae</taxon>
        <taxon>Apioideae</taxon>
        <taxon>apioid superclade</taxon>
        <taxon>Tordylieae</taxon>
        <taxon>Tordyliinae</taxon>
        <taxon>Heracleum</taxon>
    </lineage>
</organism>
<dbReference type="EMBL" id="JAUIZM010000010">
    <property type="protein sequence ID" value="KAK1358880.1"/>
    <property type="molecule type" value="Genomic_DNA"/>
</dbReference>
<evidence type="ECO:0000313" key="1">
    <source>
        <dbReference type="EMBL" id="KAK1358880.1"/>
    </source>
</evidence>
<reference evidence="1" key="2">
    <citation type="submission" date="2023-05" db="EMBL/GenBank/DDBJ databases">
        <authorList>
            <person name="Schelkunov M.I."/>
        </authorList>
    </citation>
    <scope>NUCLEOTIDE SEQUENCE</scope>
    <source>
        <strain evidence="1">Hsosn_3</strain>
        <tissue evidence="1">Leaf</tissue>
    </source>
</reference>
<keyword evidence="2" id="KW-1185">Reference proteome</keyword>
<protein>
    <recommendedName>
        <fullName evidence="3">Protein FAR1-RELATED SEQUENCE</fullName>
    </recommendedName>
</protein>
<gene>
    <name evidence="1" type="ORF">POM88_043354</name>
</gene>
<proteinExistence type="predicted"/>